<dbReference type="EC" id="5.6.2.4" evidence="9"/>
<evidence type="ECO:0000256" key="7">
    <source>
        <dbReference type="ARBA" id="ARBA00023235"/>
    </source>
</evidence>
<evidence type="ECO:0000256" key="11">
    <source>
        <dbReference type="PROSITE-ProRule" id="PRU00560"/>
    </source>
</evidence>
<gene>
    <name evidence="13" type="ORF">GCM10017591_04830</name>
</gene>
<dbReference type="Gene3D" id="1.10.10.160">
    <property type="match status" value="1"/>
</dbReference>
<keyword evidence="5 11" id="KW-0067">ATP-binding</keyword>
<dbReference type="GO" id="GO:0016787">
    <property type="term" value="F:hydrolase activity"/>
    <property type="evidence" value="ECO:0007669"/>
    <property type="project" value="UniProtKB-UniRule"/>
</dbReference>
<keyword evidence="2 11" id="KW-0547">Nucleotide-binding</keyword>
<evidence type="ECO:0000256" key="3">
    <source>
        <dbReference type="ARBA" id="ARBA00022801"/>
    </source>
</evidence>
<dbReference type="PANTHER" id="PTHR11070:SF2">
    <property type="entry name" value="ATP-DEPENDENT DNA HELICASE SRS2"/>
    <property type="match status" value="1"/>
</dbReference>
<evidence type="ECO:0000256" key="8">
    <source>
        <dbReference type="ARBA" id="ARBA00034617"/>
    </source>
</evidence>
<dbReference type="Pfam" id="PF00580">
    <property type="entry name" value="UvrD-helicase"/>
    <property type="match status" value="1"/>
</dbReference>
<keyword evidence="14" id="KW-1185">Reference proteome</keyword>
<evidence type="ECO:0000256" key="9">
    <source>
        <dbReference type="ARBA" id="ARBA00034808"/>
    </source>
</evidence>
<accession>A0A9W6HKD2</accession>
<dbReference type="InterPro" id="IPR000212">
    <property type="entry name" value="DNA_helicase_UvrD/REP"/>
</dbReference>
<dbReference type="SUPFAM" id="SSF52540">
    <property type="entry name" value="P-loop containing nucleoside triphosphate hydrolases"/>
    <property type="match status" value="1"/>
</dbReference>
<keyword evidence="4 11" id="KW-0347">Helicase</keyword>
<comment type="similarity">
    <text evidence="1">Belongs to the helicase family. UvrD subfamily.</text>
</comment>
<sequence length="710" mass="80130">MTDRLTSIESIYKAVERTRMLDESQLAFTKAGNARIRLLAPAGSGKTNSLLQRCARIGQEAPNERFLFITFTRAAKNELNARLQRDSSLQHASANVRVTTLNAWGYRQVRQLVTHAQLVGNKNERRRAMNNALQPVWQQYPRLADALTGGNKLRVGDALFATMESLKSLGFRHDQVSESSVRRQIKWLKDAGMESQLDALLDPLQEVGLVTPNSLLHRRSFIGEMMDDIIPFWSEATEQLRAQGLITFEDQKYWPYLTMTTRGAKKLSGAARTHHVLVDEFQDINPLDLRLIRAIATQNDSTITLAGDDDQAIYEWRGASPEFILRPDEYLGGEFETFVLDTNYRSPANIVAMSQAMISNNTRRVPKSVRPHLDTEAEVEVLRYPSVSECIQRTTTLVAALLERDDIGSVALVSRKRSQIIPYQITFAGAEMGFYAAEDLNINLSKAFEDLKQMLFIRGSAASASPFGPSVVDMVLSLCDKVKKYPLSKSDRSALIAHMTKTRLRSMPDALVRFREYRGSLKGDNADARMTDAYATALESFVAARTVSDAVRTLSTDFQGLQQDYGKSDDDIFYTDPPFFYLAGLAESYDEDFAGFYRDISDAMDRLAQVQSEDSDDVDDEQLDARLHLMTALRAKGREFDAVIVLDANDEIWPIRHATTDRKREQERRLFYVATTRARKYLAFVLSDRLLDSALRPSPYLEELGLTVPD</sequence>
<dbReference type="InterPro" id="IPR027417">
    <property type="entry name" value="P-loop_NTPase"/>
</dbReference>
<reference evidence="13" key="2">
    <citation type="submission" date="2023-01" db="EMBL/GenBank/DDBJ databases">
        <authorList>
            <person name="Sun Q."/>
            <person name="Evtushenko L."/>
        </authorList>
    </citation>
    <scope>NUCLEOTIDE SEQUENCE</scope>
    <source>
        <strain evidence="13">VKM Ac-1940</strain>
    </source>
</reference>
<dbReference type="InterPro" id="IPR014017">
    <property type="entry name" value="DNA_helicase_UvrD-like_C"/>
</dbReference>
<keyword evidence="7" id="KW-0413">Isomerase</keyword>
<keyword evidence="6" id="KW-0238">DNA-binding</keyword>
<dbReference type="Gene3D" id="3.40.50.300">
    <property type="entry name" value="P-loop containing nucleotide triphosphate hydrolases"/>
    <property type="match status" value="3"/>
</dbReference>
<comment type="caution">
    <text evidence="13">The sequence shown here is derived from an EMBL/GenBank/DDBJ whole genome shotgun (WGS) entry which is preliminary data.</text>
</comment>
<dbReference type="Pfam" id="PF13361">
    <property type="entry name" value="UvrD_C"/>
    <property type="match status" value="1"/>
</dbReference>
<dbReference type="AlphaFoldDB" id="A0A9W6HKD2"/>
<evidence type="ECO:0000256" key="10">
    <source>
        <dbReference type="ARBA" id="ARBA00048988"/>
    </source>
</evidence>
<organism evidence="13 14">
    <name type="scientific">Microbacterium dextranolyticum</name>
    <dbReference type="NCBI Taxonomy" id="36806"/>
    <lineage>
        <taxon>Bacteria</taxon>
        <taxon>Bacillati</taxon>
        <taxon>Actinomycetota</taxon>
        <taxon>Actinomycetes</taxon>
        <taxon>Micrococcales</taxon>
        <taxon>Microbacteriaceae</taxon>
        <taxon>Microbacterium</taxon>
    </lineage>
</organism>
<feature type="domain" description="UvrD-like helicase ATP-binding" evidence="12">
    <location>
        <begin position="19"/>
        <end position="347"/>
    </location>
</feature>
<evidence type="ECO:0000256" key="4">
    <source>
        <dbReference type="ARBA" id="ARBA00022806"/>
    </source>
</evidence>
<dbReference type="GO" id="GO:0043138">
    <property type="term" value="F:3'-5' DNA helicase activity"/>
    <property type="evidence" value="ECO:0007669"/>
    <property type="project" value="UniProtKB-EC"/>
</dbReference>
<dbReference type="InterPro" id="IPR014016">
    <property type="entry name" value="UvrD-like_ATP-bd"/>
</dbReference>
<evidence type="ECO:0000256" key="2">
    <source>
        <dbReference type="ARBA" id="ARBA00022741"/>
    </source>
</evidence>
<feature type="binding site" evidence="11">
    <location>
        <begin position="40"/>
        <end position="47"/>
    </location>
    <ligand>
        <name>ATP</name>
        <dbReference type="ChEBI" id="CHEBI:30616"/>
    </ligand>
</feature>
<reference evidence="13" key="1">
    <citation type="journal article" date="2014" name="Int. J. Syst. Evol. Microbiol.">
        <title>Complete genome sequence of Corynebacterium casei LMG S-19264T (=DSM 44701T), isolated from a smear-ripened cheese.</title>
        <authorList>
            <consortium name="US DOE Joint Genome Institute (JGI-PGF)"/>
            <person name="Walter F."/>
            <person name="Albersmeier A."/>
            <person name="Kalinowski J."/>
            <person name="Ruckert C."/>
        </authorList>
    </citation>
    <scope>NUCLEOTIDE SEQUENCE</scope>
    <source>
        <strain evidence="13">VKM Ac-1940</strain>
    </source>
</reference>
<dbReference type="PROSITE" id="PS51198">
    <property type="entry name" value="UVRD_HELICASE_ATP_BIND"/>
    <property type="match status" value="1"/>
</dbReference>
<comment type="catalytic activity">
    <reaction evidence="8">
        <text>Couples ATP hydrolysis with the unwinding of duplex DNA by translocating in the 3'-5' direction.</text>
        <dbReference type="EC" id="5.6.2.4"/>
    </reaction>
</comment>
<dbReference type="Proteomes" id="UP001142291">
    <property type="component" value="Unassembled WGS sequence"/>
</dbReference>
<dbReference type="GO" id="GO:0005524">
    <property type="term" value="F:ATP binding"/>
    <property type="evidence" value="ECO:0007669"/>
    <property type="project" value="UniProtKB-UniRule"/>
</dbReference>
<evidence type="ECO:0000256" key="6">
    <source>
        <dbReference type="ARBA" id="ARBA00023125"/>
    </source>
</evidence>
<dbReference type="GO" id="GO:0000725">
    <property type="term" value="P:recombinational repair"/>
    <property type="evidence" value="ECO:0007669"/>
    <property type="project" value="TreeGrafter"/>
</dbReference>
<dbReference type="InterPro" id="IPR013986">
    <property type="entry name" value="DExx_box_DNA_helicase_dom_sf"/>
</dbReference>
<evidence type="ECO:0000313" key="13">
    <source>
        <dbReference type="EMBL" id="GLJ94422.1"/>
    </source>
</evidence>
<proteinExistence type="inferred from homology"/>
<keyword evidence="3 11" id="KW-0378">Hydrolase</keyword>
<protein>
    <recommendedName>
        <fullName evidence="9">DNA 3'-5' helicase</fullName>
        <ecNumber evidence="9">5.6.2.4</ecNumber>
    </recommendedName>
</protein>
<dbReference type="GO" id="GO:0003677">
    <property type="term" value="F:DNA binding"/>
    <property type="evidence" value="ECO:0007669"/>
    <property type="project" value="UniProtKB-KW"/>
</dbReference>
<evidence type="ECO:0000313" key="14">
    <source>
        <dbReference type="Proteomes" id="UP001142291"/>
    </source>
</evidence>
<evidence type="ECO:0000256" key="1">
    <source>
        <dbReference type="ARBA" id="ARBA00009922"/>
    </source>
</evidence>
<name>A0A9W6HKD2_9MICO</name>
<evidence type="ECO:0000259" key="12">
    <source>
        <dbReference type="PROSITE" id="PS51198"/>
    </source>
</evidence>
<dbReference type="PANTHER" id="PTHR11070">
    <property type="entry name" value="UVRD / RECB / PCRA DNA HELICASE FAMILY MEMBER"/>
    <property type="match status" value="1"/>
</dbReference>
<evidence type="ECO:0000256" key="5">
    <source>
        <dbReference type="ARBA" id="ARBA00022840"/>
    </source>
</evidence>
<comment type="catalytic activity">
    <reaction evidence="10">
        <text>ATP + H2O = ADP + phosphate + H(+)</text>
        <dbReference type="Rhea" id="RHEA:13065"/>
        <dbReference type="ChEBI" id="CHEBI:15377"/>
        <dbReference type="ChEBI" id="CHEBI:15378"/>
        <dbReference type="ChEBI" id="CHEBI:30616"/>
        <dbReference type="ChEBI" id="CHEBI:43474"/>
        <dbReference type="ChEBI" id="CHEBI:456216"/>
        <dbReference type="EC" id="5.6.2.4"/>
    </reaction>
</comment>
<dbReference type="EMBL" id="BSER01000002">
    <property type="protein sequence ID" value="GLJ94422.1"/>
    <property type="molecule type" value="Genomic_DNA"/>
</dbReference>